<dbReference type="Proteomes" id="UP000292781">
    <property type="component" value="Unassembled WGS sequence"/>
</dbReference>
<reference evidence="1 2" key="1">
    <citation type="submission" date="2019-02" db="EMBL/GenBank/DDBJ databases">
        <title>Siculibacillus lacustris gen. nov., sp. nov., a new rosette-forming bacterium isolated from a freshwater crater lake (Lake St. Ana, Romania).</title>
        <authorList>
            <person name="Felfoldi T."/>
            <person name="Marton Z."/>
            <person name="Szabo A."/>
            <person name="Mentes A."/>
            <person name="Boka K."/>
            <person name="Marialigeti K."/>
            <person name="Mathe I."/>
            <person name="Koncz M."/>
            <person name="Schumann P."/>
            <person name="Toth E."/>
        </authorList>
    </citation>
    <scope>NUCLEOTIDE SEQUENCE [LARGE SCALE GENOMIC DNA]</scope>
    <source>
        <strain evidence="1 2">SA-279</strain>
    </source>
</reference>
<evidence type="ECO:0000313" key="2">
    <source>
        <dbReference type="Proteomes" id="UP000292781"/>
    </source>
</evidence>
<accession>A0A4Q9VRE8</accession>
<sequence length="243" mass="24797">MTAPPAPAATGLLIVAHGDGGADPQDATLRRLATRLAVRLPLPVAWATLKRPESFAAARERLGSAAARPVIYPLFMTEGRFVRVRLPRVLEEQGLAAATRLPVFGHDPGLIDLLAARIAAVAAASGRDDLRVVLIAHGSASGDAGSRTSSEHIAAALAARLGRAPQLGFIEEAPRFDTVIGAGPPEIVVGLFVSAGTHAIDDVAATVAVRPSVIHHVAAIGEDDGVADLVAAAVTRGGIANGS</sequence>
<organism evidence="1 2">
    <name type="scientific">Siculibacillus lacustris</name>
    <dbReference type="NCBI Taxonomy" id="1549641"/>
    <lineage>
        <taxon>Bacteria</taxon>
        <taxon>Pseudomonadati</taxon>
        <taxon>Pseudomonadota</taxon>
        <taxon>Alphaproteobacteria</taxon>
        <taxon>Hyphomicrobiales</taxon>
        <taxon>Ancalomicrobiaceae</taxon>
        <taxon>Siculibacillus</taxon>
    </lineage>
</organism>
<dbReference type="OrthoDB" id="7346027at2"/>
<evidence type="ECO:0000313" key="1">
    <source>
        <dbReference type="EMBL" id="TBW37974.1"/>
    </source>
</evidence>
<dbReference type="Gene3D" id="3.40.50.1400">
    <property type="match status" value="2"/>
</dbReference>
<comment type="caution">
    <text evidence="1">The sequence shown here is derived from an EMBL/GenBank/DDBJ whole genome shotgun (WGS) entry which is preliminary data.</text>
</comment>
<proteinExistence type="predicted"/>
<name>A0A4Q9VRE8_9HYPH</name>
<gene>
    <name evidence="1" type="ORF">EYW49_10185</name>
</gene>
<evidence type="ECO:0008006" key="3">
    <source>
        <dbReference type="Google" id="ProtNLM"/>
    </source>
</evidence>
<keyword evidence="2" id="KW-1185">Reference proteome</keyword>
<protein>
    <recommendedName>
        <fullName evidence="3">Cobalamin biosynthesis protein CbiX</fullName>
    </recommendedName>
</protein>
<dbReference type="SUPFAM" id="SSF53800">
    <property type="entry name" value="Chelatase"/>
    <property type="match status" value="1"/>
</dbReference>
<dbReference type="AlphaFoldDB" id="A0A4Q9VRE8"/>
<dbReference type="RefSeq" id="WP_131309197.1">
    <property type="nucleotide sequence ID" value="NZ_SJFN01000013.1"/>
</dbReference>
<dbReference type="EMBL" id="SJFN01000013">
    <property type="protein sequence ID" value="TBW37974.1"/>
    <property type="molecule type" value="Genomic_DNA"/>
</dbReference>